<accession>A0A820LKL9</accession>
<dbReference type="InterPro" id="IPR016187">
    <property type="entry name" value="CTDL_fold"/>
</dbReference>
<organism evidence="1 2">
    <name type="scientific">Rotaria sordida</name>
    <dbReference type="NCBI Taxonomy" id="392033"/>
    <lineage>
        <taxon>Eukaryota</taxon>
        <taxon>Metazoa</taxon>
        <taxon>Spiralia</taxon>
        <taxon>Gnathifera</taxon>
        <taxon>Rotifera</taxon>
        <taxon>Eurotatoria</taxon>
        <taxon>Bdelloidea</taxon>
        <taxon>Philodinida</taxon>
        <taxon>Philodinidae</taxon>
        <taxon>Rotaria</taxon>
    </lineage>
</organism>
<feature type="non-terminal residue" evidence="1">
    <location>
        <position position="1"/>
    </location>
</feature>
<dbReference type="AlphaFoldDB" id="A0A820LKL9"/>
<gene>
    <name evidence="1" type="ORF">FNK824_LOCUS42603</name>
</gene>
<evidence type="ECO:0000313" key="1">
    <source>
        <dbReference type="EMBL" id="CAF4358979.1"/>
    </source>
</evidence>
<name>A0A820LKL9_9BILA</name>
<dbReference type="SUPFAM" id="SSF56436">
    <property type="entry name" value="C-type lectin-like"/>
    <property type="match status" value="1"/>
</dbReference>
<comment type="caution">
    <text evidence="1">The sequence shown here is derived from an EMBL/GenBank/DDBJ whole genome shotgun (WGS) entry which is preliminary data.</text>
</comment>
<reference evidence="1" key="1">
    <citation type="submission" date="2021-02" db="EMBL/GenBank/DDBJ databases">
        <authorList>
            <person name="Nowell W R."/>
        </authorList>
    </citation>
    <scope>NUCLEOTIDE SEQUENCE</scope>
</reference>
<dbReference type="Proteomes" id="UP000663874">
    <property type="component" value="Unassembled WGS sequence"/>
</dbReference>
<proteinExistence type="predicted"/>
<dbReference type="EMBL" id="CAJOBE010051598">
    <property type="protein sequence ID" value="CAF4358979.1"/>
    <property type="molecule type" value="Genomic_DNA"/>
</dbReference>
<sequence length="82" mass="9904">YIQQFKRIYYVRITEILPYEQAEQIYYRYGFQLAIIDNIKLLERLQQLNMSNTTCKGQCPKVREYYIGLKRLSNSENPSESK</sequence>
<evidence type="ECO:0000313" key="2">
    <source>
        <dbReference type="Proteomes" id="UP000663874"/>
    </source>
</evidence>
<protein>
    <submittedName>
        <fullName evidence="1">Uncharacterized protein</fullName>
    </submittedName>
</protein>